<dbReference type="Proteomes" id="UP000630135">
    <property type="component" value="Unassembled WGS sequence"/>
</dbReference>
<dbReference type="InterPro" id="IPR002018">
    <property type="entry name" value="CarbesteraseB"/>
</dbReference>
<dbReference type="InterPro" id="IPR029058">
    <property type="entry name" value="AB_hydrolase_fold"/>
</dbReference>
<reference evidence="5" key="3">
    <citation type="journal article" date="2019" name="Int. J. Syst. Evol. Microbiol.">
        <title>The Global Catalogue of Microorganisms (GCM) 10K type strain sequencing project: providing services to taxonomists for standard genome sequencing and annotation.</title>
        <authorList>
            <consortium name="The Broad Institute Genomics Platform"/>
            <consortium name="The Broad Institute Genome Sequencing Center for Infectious Disease"/>
            <person name="Wu L."/>
            <person name="Ma J."/>
        </authorList>
    </citation>
    <scope>NUCLEOTIDE SEQUENCE [LARGE SCALE GENOMIC DNA]</scope>
    <source>
        <strain evidence="5">CGMCC 1.8884</strain>
    </source>
</reference>
<dbReference type="GO" id="GO:0003990">
    <property type="term" value="F:acetylcholinesterase activity"/>
    <property type="evidence" value="ECO:0007669"/>
    <property type="project" value="TreeGrafter"/>
</dbReference>
<dbReference type="SUPFAM" id="SSF53474">
    <property type="entry name" value="alpha/beta-Hydrolases"/>
    <property type="match status" value="1"/>
</dbReference>
<dbReference type="PANTHER" id="PTHR43918">
    <property type="entry name" value="ACETYLCHOLINESTERASE"/>
    <property type="match status" value="1"/>
</dbReference>
<keyword evidence="5" id="KW-1185">Reference proteome</keyword>
<name>A0AAV4K800_9DEIO</name>
<dbReference type="Proteomes" id="UP000652720">
    <property type="component" value="Unassembled WGS sequence"/>
</dbReference>
<dbReference type="GeneID" id="59165491"/>
<keyword evidence="1" id="KW-0378">Hydrolase</keyword>
<organism evidence="3 6">
    <name type="scientific">Deinococcus wulumuqiensis</name>
    <dbReference type="NCBI Taxonomy" id="980427"/>
    <lineage>
        <taxon>Bacteria</taxon>
        <taxon>Thermotogati</taxon>
        <taxon>Deinococcota</taxon>
        <taxon>Deinococci</taxon>
        <taxon>Deinococcales</taxon>
        <taxon>Deinococcaceae</taxon>
        <taxon>Deinococcus</taxon>
    </lineage>
</organism>
<reference evidence="3" key="4">
    <citation type="submission" date="2023-08" db="EMBL/GenBank/DDBJ databases">
        <authorList>
            <person name="Sun Q."/>
            <person name="Zhou Y."/>
        </authorList>
    </citation>
    <scope>NUCLEOTIDE SEQUENCE</scope>
    <source>
        <strain evidence="4">CGMCC 1.8884</strain>
        <strain evidence="3">CGMCC 1.8885</strain>
    </source>
</reference>
<accession>A0AAV4K800</accession>
<dbReference type="EMBL" id="BMMA01000008">
    <property type="protein sequence ID" value="GGI79667.1"/>
    <property type="molecule type" value="Genomic_DNA"/>
</dbReference>
<feature type="domain" description="Carboxylesterase type B" evidence="2">
    <location>
        <begin position="35"/>
        <end position="515"/>
    </location>
</feature>
<evidence type="ECO:0000313" key="4">
    <source>
        <dbReference type="EMBL" id="GGP28981.1"/>
    </source>
</evidence>
<dbReference type="Pfam" id="PF00135">
    <property type="entry name" value="COesterase"/>
    <property type="match status" value="1"/>
</dbReference>
<proteinExistence type="predicted"/>
<dbReference type="GO" id="GO:0019695">
    <property type="term" value="P:choline metabolic process"/>
    <property type="evidence" value="ECO:0007669"/>
    <property type="project" value="TreeGrafter"/>
</dbReference>
<evidence type="ECO:0000313" key="6">
    <source>
        <dbReference type="Proteomes" id="UP000652720"/>
    </source>
</evidence>
<dbReference type="PANTHER" id="PTHR43918:SF4">
    <property type="entry name" value="CARBOXYLIC ESTER HYDROLASE"/>
    <property type="match status" value="1"/>
</dbReference>
<dbReference type="PROSITE" id="PS00941">
    <property type="entry name" value="CARBOXYLESTERASE_B_2"/>
    <property type="match status" value="1"/>
</dbReference>
<reference evidence="4" key="1">
    <citation type="journal article" date="2014" name="Int. J. Syst. Evol. Microbiol.">
        <title>Complete genome of a new Firmicutes species belonging to the dominant human colonic microbiota ('Ruminococcus bicirculans') reveals two chromosomes and a selective capacity to utilize plant glucans.</title>
        <authorList>
            <consortium name="NISC Comparative Sequencing Program"/>
            <person name="Wegmann U."/>
            <person name="Louis P."/>
            <person name="Goesmann A."/>
            <person name="Henrissat B."/>
            <person name="Duncan S.H."/>
            <person name="Flint H.J."/>
        </authorList>
    </citation>
    <scope>NUCLEOTIDE SEQUENCE</scope>
    <source>
        <strain evidence="4">CGMCC 1.8884</strain>
    </source>
</reference>
<evidence type="ECO:0000313" key="3">
    <source>
        <dbReference type="EMBL" id="GGI79667.1"/>
    </source>
</evidence>
<dbReference type="InterPro" id="IPR050654">
    <property type="entry name" value="AChE-related_enzymes"/>
</dbReference>
<sequence>MKRWLAWTTLTLAGLAQLGLAPLGLAPLGLAQAAAPQLQVEQGTLSGKATDGVQQFLGVPFAAPPVGPLRWQPPQPPVWSGTHDATAFGPVCAQGGAGSEDCLTLNIYRPPNAKNAPLVVWVHGGFFTGGDASLFDGSALARERGVVVVTVNYRLGLYGFLAVPGVTDGNAGLHDLLGALRWLRQNAASIGADAGNVTLAGQSAGAAAICTLLAAPSAAGLFQKAILQSGSCAAPIFHTPLNDARRKGEVFARALRCDRGDVAACLRGKSRAELDAVRLTGRSPVDPVPLPPVYGDALIPRRPQDVFAQGQGLKVAVLLGINRDEGQIFEPYLPELLRGSRALYRAGLTLIHPLQARALGGRYPLRSDEQPIRAVTRLLTDQVFACPTSWLAGKLAGAGMPTYFYEFSDPRPPLQLAGKVNVPNLGAYHGAELAYVLDTPVVGVANPAQFSPAQAKLAAQMGEYWTNFARSGQPASLGLTVWPTLNPAFPQVMTLEPGASALKPNFDGRHQCDYWNAAEGRP</sequence>
<reference evidence="3" key="2">
    <citation type="journal article" date="2014" name="Int. J. Syst. Evol. Microbiol.">
        <title>Complete genome sequence of Corynebacterium casei LMG S-19264T (=DSM 44701T), isolated from a smear-ripened cheese.</title>
        <authorList>
            <consortium name="US DOE Joint Genome Institute (JGI-PGF)"/>
            <person name="Walter F."/>
            <person name="Albersmeier A."/>
            <person name="Kalinowski J."/>
            <person name="Ruckert C."/>
        </authorList>
    </citation>
    <scope>NUCLEOTIDE SEQUENCE</scope>
    <source>
        <strain evidence="3">CGMCC 1.8885</strain>
    </source>
</reference>
<dbReference type="RefSeq" id="WP_017870067.1">
    <property type="nucleotide sequence ID" value="NZ_BMLZ01000005.1"/>
</dbReference>
<dbReference type="GO" id="GO:0005615">
    <property type="term" value="C:extracellular space"/>
    <property type="evidence" value="ECO:0007669"/>
    <property type="project" value="TreeGrafter"/>
</dbReference>
<comment type="caution">
    <text evidence="3">The sequence shown here is derived from an EMBL/GenBank/DDBJ whole genome shotgun (WGS) entry which is preliminary data.</text>
</comment>
<gene>
    <name evidence="4" type="ORF">GCM10008021_06320</name>
    <name evidence="3" type="ORF">GCM10010914_12260</name>
</gene>
<dbReference type="EMBL" id="BMLZ01000005">
    <property type="protein sequence ID" value="GGP28981.1"/>
    <property type="molecule type" value="Genomic_DNA"/>
</dbReference>
<dbReference type="AlphaFoldDB" id="A0AAV4K800"/>
<dbReference type="Gene3D" id="3.40.50.1820">
    <property type="entry name" value="alpha/beta hydrolase"/>
    <property type="match status" value="1"/>
</dbReference>
<evidence type="ECO:0000256" key="1">
    <source>
        <dbReference type="ARBA" id="ARBA00022801"/>
    </source>
</evidence>
<dbReference type="GO" id="GO:0005886">
    <property type="term" value="C:plasma membrane"/>
    <property type="evidence" value="ECO:0007669"/>
    <property type="project" value="TreeGrafter"/>
</dbReference>
<protein>
    <submittedName>
        <fullName evidence="3">Carboxylesterase</fullName>
    </submittedName>
</protein>
<dbReference type="GO" id="GO:0006581">
    <property type="term" value="P:acetylcholine catabolic process"/>
    <property type="evidence" value="ECO:0007669"/>
    <property type="project" value="TreeGrafter"/>
</dbReference>
<dbReference type="InterPro" id="IPR019819">
    <property type="entry name" value="Carboxylesterase_B_CS"/>
</dbReference>
<evidence type="ECO:0000259" key="2">
    <source>
        <dbReference type="Pfam" id="PF00135"/>
    </source>
</evidence>
<evidence type="ECO:0000313" key="5">
    <source>
        <dbReference type="Proteomes" id="UP000630135"/>
    </source>
</evidence>